<feature type="compositionally biased region" description="Low complexity" evidence="1">
    <location>
        <begin position="557"/>
        <end position="573"/>
    </location>
</feature>
<protein>
    <recommendedName>
        <fullName evidence="2">DUF6589 domain-containing protein</fullName>
    </recommendedName>
</protein>
<dbReference type="Proteomes" id="UP000620124">
    <property type="component" value="Unassembled WGS sequence"/>
</dbReference>
<feature type="compositionally biased region" description="Acidic residues" evidence="1">
    <location>
        <begin position="1104"/>
        <end position="1131"/>
    </location>
</feature>
<dbReference type="Pfam" id="PF20231">
    <property type="entry name" value="DUF6589"/>
    <property type="match status" value="1"/>
</dbReference>
<dbReference type="AlphaFoldDB" id="A0A8H6Z6H0"/>
<feature type="compositionally biased region" description="Polar residues" evidence="1">
    <location>
        <begin position="539"/>
        <end position="552"/>
    </location>
</feature>
<feature type="compositionally biased region" description="Low complexity" evidence="1">
    <location>
        <begin position="1013"/>
        <end position="1049"/>
    </location>
</feature>
<keyword evidence="4" id="KW-1185">Reference proteome</keyword>
<accession>A0A8H6Z6H0</accession>
<feature type="domain" description="DUF6589" evidence="2">
    <location>
        <begin position="398"/>
        <end position="900"/>
    </location>
</feature>
<feature type="region of interest" description="Disordered" evidence="1">
    <location>
        <begin position="1"/>
        <end position="63"/>
    </location>
</feature>
<feature type="region of interest" description="Disordered" evidence="1">
    <location>
        <begin position="652"/>
        <end position="747"/>
    </location>
</feature>
<feature type="compositionally biased region" description="Basic and acidic residues" evidence="1">
    <location>
        <begin position="731"/>
        <end position="745"/>
    </location>
</feature>
<gene>
    <name evidence="3" type="ORF">MVEN_00018700</name>
</gene>
<evidence type="ECO:0000313" key="3">
    <source>
        <dbReference type="EMBL" id="KAF7371632.1"/>
    </source>
</evidence>
<evidence type="ECO:0000259" key="2">
    <source>
        <dbReference type="Pfam" id="PF20231"/>
    </source>
</evidence>
<feature type="region of interest" description="Disordered" evidence="1">
    <location>
        <begin position="969"/>
        <end position="1073"/>
    </location>
</feature>
<dbReference type="EMBL" id="JACAZI010000001">
    <property type="protein sequence ID" value="KAF7371632.1"/>
    <property type="molecule type" value="Genomic_DNA"/>
</dbReference>
<evidence type="ECO:0000256" key="1">
    <source>
        <dbReference type="SAM" id="MobiDB-lite"/>
    </source>
</evidence>
<feature type="compositionally biased region" description="Low complexity" evidence="1">
    <location>
        <begin position="37"/>
        <end position="52"/>
    </location>
</feature>
<proteinExistence type="predicted"/>
<feature type="region of interest" description="Disordered" evidence="1">
    <location>
        <begin position="1101"/>
        <end position="1131"/>
    </location>
</feature>
<dbReference type="PANTHER" id="PTHR24216">
    <property type="entry name" value="PAXILLIN-RELATED"/>
    <property type="match status" value="1"/>
</dbReference>
<feature type="region of interest" description="Disordered" evidence="1">
    <location>
        <begin position="539"/>
        <end position="575"/>
    </location>
</feature>
<organism evidence="3 4">
    <name type="scientific">Mycena venus</name>
    <dbReference type="NCBI Taxonomy" id="2733690"/>
    <lineage>
        <taxon>Eukaryota</taxon>
        <taxon>Fungi</taxon>
        <taxon>Dikarya</taxon>
        <taxon>Basidiomycota</taxon>
        <taxon>Agaricomycotina</taxon>
        <taxon>Agaricomycetes</taxon>
        <taxon>Agaricomycetidae</taxon>
        <taxon>Agaricales</taxon>
        <taxon>Marasmiineae</taxon>
        <taxon>Mycenaceae</taxon>
        <taxon>Mycena</taxon>
    </lineage>
</organism>
<dbReference type="OrthoDB" id="2993174at2759"/>
<dbReference type="PANTHER" id="PTHR24216:SF65">
    <property type="entry name" value="PAXILLIN-LIKE PROTEIN 1"/>
    <property type="match status" value="1"/>
</dbReference>
<name>A0A8H6Z6H0_9AGAR</name>
<evidence type="ECO:0000313" key="4">
    <source>
        <dbReference type="Proteomes" id="UP000620124"/>
    </source>
</evidence>
<dbReference type="InterPro" id="IPR046496">
    <property type="entry name" value="DUF6589"/>
</dbReference>
<reference evidence="3" key="1">
    <citation type="submission" date="2020-05" db="EMBL/GenBank/DDBJ databases">
        <title>Mycena genomes resolve the evolution of fungal bioluminescence.</title>
        <authorList>
            <person name="Tsai I.J."/>
        </authorList>
    </citation>
    <scope>NUCLEOTIDE SEQUENCE</scope>
    <source>
        <strain evidence="3">CCC161011</strain>
    </source>
</reference>
<sequence length="1131" mass="127610">MDANMPPQPVKRARKWVKQPAPLEIPSLESIRARGTSSSSNSPIVPSPSSASTQTSLRAQKRSQWRKIDDVLRTYGFDSLGAFLAVLFHPRIRGERDQRTKRHRLAVSAFLRGSGTTTMADIIPLIFNHNSSRPKRKHPDQHAAAFSPYKPLKEIRYARPCLAAWATRVVGDHIYQRVGKLAHKKCTDPRSRRHLRATSNGRSENTDLVDWEDVKFSIEELAELYQKEDPFLWYITECCSASRKKGTVVVKKTRPHSVIQVGAISSFITSRNRYASGDLGLPLGLWLFACQAHIDVKRVLCRFGYSVSDSTARNALTTLTDASLNALKEAVRDATARGETEWAKISDNVQRYERVYEHGLGKENELKHGTACTAVRLDDCKPGAFRASDHIARVLKQERQTMTVESLYDSIDWEHMDNITDLHFVRVLVDYSPRLNPLSSQVSTRFRTVLAKHRLELRKKRLQPLSTNAEQQMENKGYQAGFRDSDEQMGIEPEKCDDLLSWNRADGGGHGTHQRQKMIQVTTKDVYISYRNALSTPETWHTKSTQLNSAASNHYGPAASPDPSSLSRSSNAANMKRPTDLKKCDFYPTSRSMTMIWEARVLDCWRLVLGCDSDLLSHFDELADNDCLPTFDDLLDQASILRERYASQTAYEQSLDKAEQDGALPRSKFPQGSAWTPPTGHDASAATNDIDTDMPGLDEIPDDDAPTENPRAVEEPSAEIPTTPEPTEPTAKSHEEDGPKIHKEPPGFNGDRVLSNAILFLMEFGWWIELNYAIPEGDVGRVFEILKIFIFTFAGSSNQNYMKYMLDLYALLEFECSPELKEALLNNWLLNLCAEIGKFVEGDLMQEWNNRWLTQISGQRGGDFDDKFYRKTIAPNVLHFLQIKENVESAFELKRRSKSHTSPHLRDETKVLYREEQLHSFRSGRSMGHAAVNQFDRGYQRLEDGKLAEYLQQSAQYAELLQEMEILRGNIPAPPPTTIHTPEPELEQPNSPTPSSDYHHSYPPSPIPDRESYSPAPSPSRSPSASNRGSPSSTRSFRSSASATSRAAADCVEEWDTVDHSDEPLQSGSDLTVIVDPETGRLLDDWYEPEEFEALVEKLCGPELEVEESDDEELESDEPESESEGEDPEDD</sequence>
<comment type="caution">
    <text evidence="3">The sequence shown here is derived from an EMBL/GenBank/DDBJ whole genome shotgun (WGS) entry which is preliminary data.</text>
</comment>